<reference evidence="1 2" key="2">
    <citation type="journal article" date="2017" name="Front. Plant Sci.">
        <title>Gene Classification and Mining of Molecular Markers Useful in Red Clover (Trifolium pratense) Breeding.</title>
        <authorList>
            <person name="Istvanek J."/>
            <person name="Dluhosova J."/>
            <person name="Dluhos P."/>
            <person name="Patkova L."/>
            <person name="Nedelnik J."/>
            <person name="Repkova J."/>
        </authorList>
    </citation>
    <scope>NUCLEOTIDE SEQUENCE [LARGE SCALE GENOMIC DNA]</scope>
    <source>
        <strain evidence="2">cv. Tatra</strain>
        <tissue evidence="1">Young leaves</tissue>
    </source>
</reference>
<proteinExistence type="predicted"/>
<evidence type="ECO:0000313" key="2">
    <source>
        <dbReference type="Proteomes" id="UP000236291"/>
    </source>
</evidence>
<dbReference type="EMBL" id="ASHM01000842">
    <property type="protein sequence ID" value="PNY05521.1"/>
    <property type="molecule type" value="Genomic_DNA"/>
</dbReference>
<name>A0A2K3NR64_TRIPR</name>
<comment type="caution">
    <text evidence="1">The sequence shown here is derived from an EMBL/GenBank/DDBJ whole genome shotgun (WGS) entry which is preliminary data.</text>
</comment>
<dbReference type="AlphaFoldDB" id="A0A2K3NR64"/>
<accession>A0A2K3NR64</accession>
<sequence>MARNGTCGHGSLYGLKRLMLRNQKQPLSCNNCRNRFAPSEATAIGANGHQILMVFFTVRTAYLALQSRLQGAVIDTQTVAALKKAMED</sequence>
<gene>
    <name evidence="1" type="ORF">L195_g001973</name>
</gene>
<dbReference type="Proteomes" id="UP000236291">
    <property type="component" value="Unassembled WGS sequence"/>
</dbReference>
<protein>
    <submittedName>
        <fullName evidence="1">Uncharacterized protein</fullName>
    </submittedName>
</protein>
<organism evidence="1 2">
    <name type="scientific">Trifolium pratense</name>
    <name type="common">Red clover</name>
    <dbReference type="NCBI Taxonomy" id="57577"/>
    <lineage>
        <taxon>Eukaryota</taxon>
        <taxon>Viridiplantae</taxon>
        <taxon>Streptophyta</taxon>
        <taxon>Embryophyta</taxon>
        <taxon>Tracheophyta</taxon>
        <taxon>Spermatophyta</taxon>
        <taxon>Magnoliopsida</taxon>
        <taxon>eudicotyledons</taxon>
        <taxon>Gunneridae</taxon>
        <taxon>Pentapetalae</taxon>
        <taxon>rosids</taxon>
        <taxon>fabids</taxon>
        <taxon>Fabales</taxon>
        <taxon>Fabaceae</taxon>
        <taxon>Papilionoideae</taxon>
        <taxon>50 kb inversion clade</taxon>
        <taxon>NPAAA clade</taxon>
        <taxon>Hologalegina</taxon>
        <taxon>IRL clade</taxon>
        <taxon>Trifolieae</taxon>
        <taxon>Trifolium</taxon>
    </lineage>
</organism>
<evidence type="ECO:0000313" key="1">
    <source>
        <dbReference type="EMBL" id="PNY05521.1"/>
    </source>
</evidence>
<reference evidence="1 2" key="1">
    <citation type="journal article" date="2014" name="Am. J. Bot.">
        <title>Genome assembly and annotation for red clover (Trifolium pratense; Fabaceae).</title>
        <authorList>
            <person name="Istvanek J."/>
            <person name="Jaros M."/>
            <person name="Krenek A."/>
            <person name="Repkova J."/>
        </authorList>
    </citation>
    <scope>NUCLEOTIDE SEQUENCE [LARGE SCALE GENOMIC DNA]</scope>
    <source>
        <strain evidence="2">cv. Tatra</strain>
        <tissue evidence="1">Young leaves</tissue>
    </source>
</reference>